<feature type="signal peptide" evidence="1">
    <location>
        <begin position="1"/>
        <end position="19"/>
    </location>
</feature>
<keyword evidence="1" id="KW-0732">Signal</keyword>
<proteinExistence type="predicted"/>
<sequence length="110" mass="12382">MRKGFLIICSLLLSSYAFAAEFKCRTLINLQEVSSTTVKTDGAKKIVIDDGTEAISYLSEKSNGGYTVEAYMYNYDMRLYSEGPASSERDLSLSMWSRDVIYEVSCRSLK</sequence>
<evidence type="ECO:0000313" key="2">
    <source>
        <dbReference type="EMBL" id="AGH95513.1"/>
    </source>
</evidence>
<dbReference type="RefSeq" id="WP_015470003.1">
    <property type="nucleotide sequence ID" value="NC_020813.1"/>
</dbReference>
<organism evidence="2 3">
    <name type="scientific">Pseudobdellovibrio exovorus JSS</name>
    <dbReference type="NCBI Taxonomy" id="1184267"/>
    <lineage>
        <taxon>Bacteria</taxon>
        <taxon>Pseudomonadati</taxon>
        <taxon>Bdellovibrionota</taxon>
        <taxon>Bdellovibrionia</taxon>
        <taxon>Bdellovibrionales</taxon>
        <taxon>Pseudobdellovibrionaceae</taxon>
        <taxon>Pseudobdellovibrio</taxon>
    </lineage>
</organism>
<reference evidence="2 3" key="1">
    <citation type="journal article" date="2013" name="ISME J.">
        <title>By their genes ye shall know them: genomic signatures of predatory bacteria.</title>
        <authorList>
            <person name="Pasternak Z."/>
            <person name="Pietrokovski S."/>
            <person name="Rotem O."/>
            <person name="Gophna U."/>
            <person name="Lurie-Weinberger M.N."/>
            <person name="Jurkevitch E."/>
        </authorList>
    </citation>
    <scope>NUCLEOTIDE SEQUENCE [LARGE SCALE GENOMIC DNA]</scope>
    <source>
        <strain evidence="2 3">JSS</strain>
    </source>
</reference>
<accession>M4V8J3</accession>
<evidence type="ECO:0000256" key="1">
    <source>
        <dbReference type="SAM" id="SignalP"/>
    </source>
</evidence>
<dbReference type="EMBL" id="CP003537">
    <property type="protein sequence ID" value="AGH95513.1"/>
    <property type="molecule type" value="Genomic_DNA"/>
</dbReference>
<gene>
    <name evidence="2" type="ORF">A11Q_1297</name>
</gene>
<feature type="chain" id="PRO_5004060039" evidence="1">
    <location>
        <begin position="20"/>
        <end position="110"/>
    </location>
</feature>
<dbReference type="KEGG" id="bex:A11Q_1297"/>
<dbReference type="HOGENOM" id="CLU_2166011_0_0_7"/>
<dbReference type="STRING" id="1184267.A11Q_1297"/>
<name>M4V8J3_9BACT</name>
<keyword evidence="3" id="KW-1185">Reference proteome</keyword>
<dbReference type="OrthoDB" id="5297362at2"/>
<dbReference type="Proteomes" id="UP000012040">
    <property type="component" value="Chromosome"/>
</dbReference>
<dbReference type="PATRIC" id="fig|1184267.3.peg.1315"/>
<protein>
    <submittedName>
        <fullName evidence="2">Uncharacterized protein</fullName>
    </submittedName>
</protein>
<evidence type="ECO:0000313" key="3">
    <source>
        <dbReference type="Proteomes" id="UP000012040"/>
    </source>
</evidence>
<dbReference type="AlphaFoldDB" id="M4V8J3"/>